<comment type="caution">
    <text evidence="4">The sequence shown here is derived from an EMBL/GenBank/DDBJ whole genome shotgun (WGS) entry which is preliminary data.</text>
</comment>
<dbReference type="InterPro" id="IPR050468">
    <property type="entry name" value="Cuticle_Struct_Prot"/>
</dbReference>
<feature type="chain" id="PRO_5019104135" evidence="3">
    <location>
        <begin position="18"/>
        <end position="137"/>
    </location>
</feature>
<feature type="non-terminal residue" evidence="4">
    <location>
        <position position="137"/>
    </location>
</feature>
<evidence type="ECO:0000313" key="5">
    <source>
        <dbReference type="Proteomes" id="UP000288716"/>
    </source>
</evidence>
<name>A0A443S4P1_9ACAR</name>
<reference evidence="4 5" key="1">
    <citation type="journal article" date="2018" name="Gigascience">
        <title>Genomes of trombidid mites reveal novel predicted allergens and laterally-transferred genes associated with secondary metabolism.</title>
        <authorList>
            <person name="Dong X."/>
            <person name="Chaisiri K."/>
            <person name="Xia D."/>
            <person name="Armstrong S.D."/>
            <person name="Fang Y."/>
            <person name="Donnelly M.J."/>
            <person name="Kadowaki T."/>
            <person name="McGarry J.W."/>
            <person name="Darby A.C."/>
            <person name="Makepeace B.L."/>
        </authorList>
    </citation>
    <scope>NUCLEOTIDE SEQUENCE [LARGE SCALE GENOMIC DNA]</scope>
    <source>
        <strain evidence="4">UoL-UT</strain>
    </source>
</reference>
<dbReference type="Proteomes" id="UP000288716">
    <property type="component" value="Unassembled WGS sequence"/>
</dbReference>
<dbReference type="PRINTS" id="PR00947">
    <property type="entry name" value="CUTICLE"/>
</dbReference>
<dbReference type="PANTHER" id="PTHR10380">
    <property type="entry name" value="CUTICLE PROTEIN"/>
    <property type="match status" value="1"/>
</dbReference>
<dbReference type="VEuPathDB" id="VectorBase:LDEU009596"/>
<evidence type="ECO:0000256" key="1">
    <source>
        <dbReference type="ARBA" id="ARBA00022460"/>
    </source>
</evidence>
<dbReference type="PANTHER" id="PTHR10380:SF173">
    <property type="entry name" value="CUTICULAR PROTEIN 47EF, ISOFORM C-RELATED"/>
    <property type="match status" value="1"/>
</dbReference>
<keyword evidence="3" id="KW-0732">Signal</keyword>
<organism evidence="4 5">
    <name type="scientific">Leptotrombidium deliense</name>
    <dbReference type="NCBI Taxonomy" id="299467"/>
    <lineage>
        <taxon>Eukaryota</taxon>
        <taxon>Metazoa</taxon>
        <taxon>Ecdysozoa</taxon>
        <taxon>Arthropoda</taxon>
        <taxon>Chelicerata</taxon>
        <taxon>Arachnida</taxon>
        <taxon>Acari</taxon>
        <taxon>Acariformes</taxon>
        <taxon>Trombidiformes</taxon>
        <taxon>Prostigmata</taxon>
        <taxon>Anystina</taxon>
        <taxon>Parasitengona</taxon>
        <taxon>Trombiculoidea</taxon>
        <taxon>Trombiculidae</taxon>
        <taxon>Leptotrombidium</taxon>
    </lineage>
</organism>
<keyword evidence="1 2" id="KW-0193">Cuticle</keyword>
<keyword evidence="5" id="KW-1185">Reference proteome</keyword>
<dbReference type="InterPro" id="IPR000618">
    <property type="entry name" value="Insect_cuticle"/>
</dbReference>
<dbReference type="OrthoDB" id="7394989at2759"/>
<dbReference type="GO" id="GO:0008010">
    <property type="term" value="F:structural constituent of chitin-based larval cuticle"/>
    <property type="evidence" value="ECO:0007669"/>
    <property type="project" value="TreeGrafter"/>
</dbReference>
<evidence type="ECO:0000313" key="4">
    <source>
        <dbReference type="EMBL" id="RWS22444.1"/>
    </source>
</evidence>
<gene>
    <name evidence="4" type="ORF">B4U80_04328</name>
</gene>
<sequence>MFSKVLLFASYLVIANAGALSGLHGATSYGVNTGFSTVSRTQDAHGNYAFGYDVTGHLGAKNSREERGDGYGNVMGSYTLADIDGRQRRVDYVADALGFRANVATNEPGTLPSATGAALVNGGAAAFKAPLIGAGLA</sequence>
<dbReference type="PROSITE" id="PS51155">
    <property type="entry name" value="CHIT_BIND_RR_2"/>
    <property type="match status" value="1"/>
</dbReference>
<dbReference type="Pfam" id="PF00379">
    <property type="entry name" value="Chitin_bind_4"/>
    <property type="match status" value="1"/>
</dbReference>
<protein>
    <submittedName>
        <fullName evidence="4">Adult-specific rigid cuticular protein 15.5-like protein</fullName>
    </submittedName>
</protein>
<evidence type="ECO:0000256" key="2">
    <source>
        <dbReference type="PROSITE-ProRule" id="PRU00497"/>
    </source>
</evidence>
<dbReference type="InterPro" id="IPR031311">
    <property type="entry name" value="CHIT_BIND_RR_consensus"/>
</dbReference>
<proteinExistence type="predicted"/>
<feature type="signal peptide" evidence="3">
    <location>
        <begin position="1"/>
        <end position="17"/>
    </location>
</feature>
<dbReference type="PROSITE" id="PS00233">
    <property type="entry name" value="CHIT_BIND_RR_1"/>
    <property type="match status" value="1"/>
</dbReference>
<dbReference type="AlphaFoldDB" id="A0A443S4P1"/>
<dbReference type="EMBL" id="NCKV01008788">
    <property type="protein sequence ID" value="RWS22444.1"/>
    <property type="molecule type" value="Genomic_DNA"/>
</dbReference>
<dbReference type="STRING" id="299467.A0A443S4P1"/>
<evidence type="ECO:0000256" key="3">
    <source>
        <dbReference type="SAM" id="SignalP"/>
    </source>
</evidence>
<dbReference type="GO" id="GO:0062129">
    <property type="term" value="C:chitin-based extracellular matrix"/>
    <property type="evidence" value="ECO:0007669"/>
    <property type="project" value="TreeGrafter"/>
</dbReference>
<accession>A0A443S4P1</accession>